<dbReference type="EMBL" id="KB203188">
    <property type="protein sequence ID" value="ESO86102.1"/>
    <property type="molecule type" value="Genomic_DNA"/>
</dbReference>
<comment type="similarity">
    <text evidence="2">Belongs to the GILT family.</text>
</comment>
<keyword evidence="4 6" id="KW-0732">Signal</keyword>
<dbReference type="Proteomes" id="UP000030746">
    <property type="component" value="Unassembled WGS sequence"/>
</dbReference>
<reference evidence="7 8" key="1">
    <citation type="journal article" date="2013" name="Nature">
        <title>Insights into bilaterian evolution from three spiralian genomes.</title>
        <authorList>
            <person name="Simakov O."/>
            <person name="Marletaz F."/>
            <person name="Cho S.J."/>
            <person name="Edsinger-Gonzales E."/>
            <person name="Havlak P."/>
            <person name="Hellsten U."/>
            <person name="Kuo D.H."/>
            <person name="Larsson T."/>
            <person name="Lv J."/>
            <person name="Arendt D."/>
            <person name="Savage R."/>
            <person name="Osoegawa K."/>
            <person name="de Jong P."/>
            <person name="Grimwood J."/>
            <person name="Chapman J.A."/>
            <person name="Shapiro H."/>
            <person name="Aerts A."/>
            <person name="Otillar R.P."/>
            <person name="Terry A.Y."/>
            <person name="Boore J.L."/>
            <person name="Grigoriev I.V."/>
            <person name="Lindberg D.R."/>
            <person name="Seaver E.C."/>
            <person name="Weisblat D.A."/>
            <person name="Putnam N.H."/>
            <person name="Rokhsar D.S."/>
        </authorList>
    </citation>
    <scope>NUCLEOTIDE SEQUENCE [LARGE SCALE GENOMIC DNA]</scope>
</reference>
<keyword evidence="8" id="KW-1185">Reference proteome</keyword>
<evidence type="ECO:0000256" key="6">
    <source>
        <dbReference type="SAM" id="SignalP"/>
    </source>
</evidence>
<protein>
    <recommendedName>
        <fullName evidence="9">Saposin A-type domain-containing protein</fullName>
    </recommendedName>
</protein>
<dbReference type="OMA" id="VNNWENI"/>
<dbReference type="KEGG" id="lgi:LOTGIDRAFT_235669"/>
<dbReference type="OrthoDB" id="958254at2759"/>
<keyword evidence="5" id="KW-0325">Glycoprotein</keyword>
<dbReference type="SUPFAM" id="SSF52833">
    <property type="entry name" value="Thioredoxin-like"/>
    <property type="match status" value="1"/>
</dbReference>
<dbReference type="GO" id="GO:0005576">
    <property type="term" value="C:extracellular region"/>
    <property type="evidence" value="ECO:0007669"/>
    <property type="project" value="UniProtKB-SubCell"/>
</dbReference>
<feature type="chain" id="PRO_5004715962" description="Saposin A-type domain-containing protein" evidence="6">
    <location>
        <begin position="18"/>
        <end position="212"/>
    </location>
</feature>
<proteinExistence type="inferred from homology"/>
<dbReference type="HOGENOM" id="CLU_066886_2_1_1"/>
<evidence type="ECO:0000313" key="7">
    <source>
        <dbReference type="EMBL" id="ESO86102.1"/>
    </source>
</evidence>
<sequence>MWSIILCFVIGIELAIAADAPKVKVDLYYESLCPYCRAFIAKQLWPTYEKVKDIMDITLIPFGNAYKKNKNGTLSFSCQHGPNECIGNVIEACAIEHIKNFDEYFPYITCMEKDIVFGPEKSARMCAVNTTLPLADILTCSKGREGLNLEDQAANRTNSLIPKKKYVPWVVLNGEHTQKISNRALSNLLGLVCSTYKGTKPAPCSAKHHVIG</sequence>
<feature type="signal peptide" evidence="6">
    <location>
        <begin position="1"/>
        <end position="17"/>
    </location>
</feature>
<dbReference type="CTD" id="20249923"/>
<dbReference type="RefSeq" id="XP_009063344.1">
    <property type="nucleotide sequence ID" value="XM_009065096.1"/>
</dbReference>
<name>V3ZP42_LOTGI</name>
<dbReference type="STRING" id="225164.V3ZP42"/>
<evidence type="ECO:0000256" key="4">
    <source>
        <dbReference type="ARBA" id="ARBA00022729"/>
    </source>
</evidence>
<evidence type="ECO:0000256" key="5">
    <source>
        <dbReference type="ARBA" id="ARBA00023180"/>
    </source>
</evidence>
<organism evidence="7 8">
    <name type="scientific">Lottia gigantea</name>
    <name type="common">Giant owl limpet</name>
    <dbReference type="NCBI Taxonomy" id="225164"/>
    <lineage>
        <taxon>Eukaryota</taxon>
        <taxon>Metazoa</taxon>
        <taxon>Spiralia</taxon>
        <taxon>Lophotrochozoa</taxon>
        <taxon>Mollusca</taxon>
        <taxon>Gastropoda</taxon>
        <taxon>Patellogastropoda</taxon>
        <taxon>Lottioidea</taxon>
        <taxon>Lottiidae</taxon>
        <taxon>Lottia</taxon>
    </lineage>
</organism>
<dbReference type="InterPro" id="IPR004911">
    <property type="entry name" value="Interferon-induced_GILT"/>
</dbReference>
<gene>
    <name evidence="7" type="ORF">LOTGIDRAFT_235669</name>
</gene>
<keyword evidence="3" id="KW-0964">Secreted</keyword>
<dbReference type="GeneID" id="20249923"/>
<dbReference type="GO" id="GO:0016671">
    <property type="term" value="F:oxidoreductase activity, acting on a sulfur group of donors, disulfide as acceptor"/>
    <property type="evidence" value="ECO:0007669"/>
    <property type="project" value="InterPro"/>
</dbReference>
<evidence type="ECO:0008006" key="9">
    <source>
        <dbReference type="Google" id="ProtNLM"/>
    </source>
</evidence>
<dbReference type="Pfam" id="PF03227">
    <property type="entry name" value="GILT"/>
    <property type="match status" value="1"/>
</dbReference>
<dbReference type="PANTHER" id="PTHR13234:SF8">
    <property type="entry name" value="GAMMA-INTERFERON-INDUCIBLE LYSOSOMAL THIOL REDUCTASE"/>
    <property type="match status" value="1"/>
</dbReference>
<evidence type="ECO:0000256" key="2">
    <source>
        <dbReference type="ARBA" id="ARBA00005679"/>
    </source>
</evidence>
<dbReference type="AlphaFoldDB" id="V3ZP42"/>
<dbReference type="PANTHER" id="PTHR13234">
    <property type="entry name" value="GAMMA-INTERFERON INDUCIBLE LYSOSOMAL THIOL REDUCTASE GILT"/>
    <property type="match status" value="1"/>
</dbReference>
<comment type="subcellular location">
    <subcellularLocation>
        <location evidence="1">Secreted</location>
    </subcellularLocation>
</comment>
<accession>V3ZP42</accession>
<evidence type="ECO:0000313" key="8">
    <source>
        <dbReference type="Proteomes" id="UP000030746"/>
    </source>
</evidence>
<evidence type="ECO:0000256" key="1">
    <source>
        <dbReference type="ARBA" id="ARBA00004613"/>
    </source>
</evidence>
<evidence type="ECO:0000256" key="3">
    <source>
        <dbReference type="ARBA" id="ARBA00022525"/>
    </source>
</evidence>
<dbReference type="InterPro" id="IPR036249">
    <property type="entry name" value="Thioredoxin-like_sf"/>
</dbReference>